<keyword evidence="2" id="KW-1185">Reference proteome</keyword>
<proteinExistence type="predicted"/>
<sequence length="211" mass="23661">MVTVFDLSGQGQDFAVLLDSGSEATFISESLVNKLRKRSNACGTNLTLSRLWSKRSISITAFESNNLYSTHPAATLEISQFFHKKKLKLAGPPDNSSLPIELLIGGDYYWQIVTAGSPIKLSESFIMIPSMFGWILSGSRTHTTIMDNTSVHQFSVQVSTDCLNDQVRCLWELDSIGIQDIQKRRMSATDEEILSKFHKDYKTEVIEELCI</sequence>
<reference evidence="1" key="1">
    <citation type="submission" date="2020-08" db="EMBL/GenBank/DDBJ databases">
        <title>Multicomponent nature underlies the extraordinary mechanical properties of spider dragline silk.</title>
        <authorList>
            <person name="Kono N."/>
            <person name="Nakamura H."/>
            <person name="Mori M."/>
            <person name="Yoshida Y."/>
            <person name="Ohtoshi R."/>
            <person name="Malay A.D."/>
            <person name="Moran D.A.P."/>
            <person name="Tomita M."/>
            <person name="Numata K."/>
            <person name="Arakawa K."/>
        </authorList>
    </citation>
    <scope>NUCLEOTIDE SEQUENCE</scope>
</reference>
<gene>
    <name evidence="1" type="primary">X975_21762</name>
    <name evidence="1" type="ORF">NPIL_514361</name>
</gene>
<evidence type="ECO:0000313" key="2">
    <source>
        <dbReference type="Proteomes" id="UP000887013"/>
    </source>
</evidence>
<name>A0A8X6QKI7_NEPPI</name>
<dbReference type="Proteomes" id="UP000887013">
    <property type="component" value="Unassembled WGS sequence"/>
</dbReference>
<evidence type="ECO:0000313" key="1">
    <source>
        <dbReference type="EMBL" id="GFU29998.1"/>
    </source>
</evidence>
<dbReference type="InterPro" id="IPR001969">
    <property type="entry name" value="Aspartic_peptidase_AS"/>
</dbReference>
<dbReference type="GO" id="GO:0004190">
    <property type="term" value="F:aspartic-type endopeptidase activity"/>
    <property type="evidence" value="ECO:0007669"/>
    <property type="project" value="InterPro"/>
</dbReference>
<dbReference type="GO" id="GO:0006508">
    <property type="term" value="P:proteolysis"/>
    <property type="evidence" value="ECO:0007669"/>
    <property type="project" value="InterPro"/>
</dbReference>
<comment type="caution">
    <text evidence="1">The sequence shown here is derived from an EMBL/GenBank/DDBJ whole genome shotgun (WGS) entry which is preliminary data.</text>
</comment>
<dbReference type="OrthoDB" id="5874425at2759"/>
<protein>
    <submittedName>
        <fullName evidence="1">Integrase catalytic domain-containing protein</fullName>
    </submittedName>
</protein>
<dbReference type="EMBL" id="BMAW01033385">
    <property type="protein sequence ID" value="GFU29998.1"/>
    <property type="molecule type" value="Genomic_DNA"/>
</dbReference>
<dbReference type="PROSITE" id="PS00141">
    <property type="entry name" value="ASP_PROTEASE"/>
    <property type="match status" value="1"/>
</dbReference>
<organism evidence="1 2">
    <name type="scientific">Nephila pilipes</name>
    <name type="common">Giant wood spider</name>
    <name type="synonym">Nephila maculata</name>
    <dbReference type="NCBI Taxonomy" id="299642"/>
    <lineage>
        <taxon>Eukaryota</taxon>
        <taxon>Metazoa</taxon>
        <taxon>Ecdysozoa</taxon>
        <taxon>Arthropoda</taxon>
        <taxon>Chelicerata</taxon>
        <taxon>Arachnida</taxon>
        <taxon>Araneae</taxon>
        <taxon>Araneomorphae</taxon>
        <taxon>Entelegynae</taxon>
        <taxon>Araneoidea</taxon>
        <taxon>Nephilidae</taxon>
        <taxon>Nephila</taxon>
    </lineage>
</organism>
<accession>A0A8X6QKI7</accession>
<dbReference type="AlphaFoldDB" id="A0A8X6QKI7"/>